<reference evidence="2" key="1">
    <citation type="journal article" date="2018" name="Algal Res.">
        <title>Characterization of plant carbon substrate utilization by Auxenochlorella protothecoides.</title>
        <authorList>
            <person name="Vogler B.W."/>
            <person name="Starkenburg S.R."/>
            <person name="Sudasinghe N."/>
            <person name="Schambach J.Y."/>
            <person name="Rollin J.A."/>
            <person name="Pattathil S."/>
            <person name="Barry A.N."/>
        </authorList>
    </citation>
    <scope>NUCLEOTIDE SEQUENCE [LARGE SCALE GENOMIC DNA]</scope>
    <source>
        <strain evidence="2">UTEX 25</strain>
    </source>
</reference>
<protein>
    <submittedName>
        <fullName evidence="1">Uncharacterized protein</fullName>
    </submittedName>
</protein>
<organism evidence="1 2">
    <name type="scientific">Auxenochlorella protothecoides</name>
    <name type="common">Green microalga</name>
    <name type="synonym">Chlorella protothecoides</name>
    <dbReference type="NCBI Taxonomy" id="3075"/>
    <lineage>
        <taxon>Eukaryota</taxon>
        <taxon>Viridiplantae</taxon>
        <taxon>Chlorophyta</taxon>
        <taxon>core chlorophytes</taxon>
        <taxon>Trebouxiophyceae</taxon>
        <taxon>Chlorellales</taxon>
        <taxon>Chlorellaceae</taxon>
        <taxon>Auxenochlorella</taxon>
    </lineage>
</organism>
<evidence type="ECO:0000313" key="1">
    <source>
        <dbReference type="EMBL" id="RMZ57712.1"/>
    </source>
</evidence>
<accession>A0A3M7L819</accession>
<dbReference type="Proteomes" id="UP000279271">
    <property type="component" value="Unassembled WGS sequence"/>
</dbReference>
<proteinExistence type="predicted"/>
<name>A0A3M7L819_AUXPR</name>
<sequence>MLCRGAYVVQSAQAGEGSILVDEPYLDYYFRVGPVGVLVGTVARTMTAPPPIAVAAEGPTHAFDSAAPPAYAAPPTYAPQPAYAAPAAYGPPPTYGSAPGYPSPAYAPAYGVPPTAYTGSPAAAYGAPPVAAPYGAPPPAPYGAPAPTAGAPPVVFAPPNFTQAGYGPGYGQQQQRRGFF</sequence>
<comment type="caution">
    <text evidence="1">The sequence shown here is derived from an EMBL/GenBank/DDBJ whole genome shotgun (WGS) entry which is preliminary data.</text>
</comment>
<dbReference type="AlphaFoldDB" id="A0A3M7L819"/>
<dbReference type="EMBL" id="QOKY01000126">
    <property type="protein sequence ID" value="RMZ57712.1"/>
    <property type="molecule type" value="Genomic_DNA"/>
</dbReference>
<gene>
    <name evidence="1" type="ORF">APUTEX25_001912</name>
</gene>
<evidence type="ECO:0000313" key="2">
    <source>
        <dbReference type="Proteomes" id="UP000279271"/>
    </source>
</evidence>